<dbReference type="Gene3D" id="2.60.40.10">
    <property type="entry name" value="Immunoglobulins"/>
    <property type="match status" value="2"/>
</dbReference>
<evidence type="ECO:0000259" key="10">
    <source>
        <dbReference type="PROSITE" id="PS50853"/>
    </source>
</evidence>
<dbReference type="InterPro" id="IPR040907">
    <property type="entry name" value="IL3Ra_N"/>
</dbReference>
<dbReference type="Pfam" id="PF09240">
    <property type="entry name" value="IL6Ra-bind"/>
    <property type="match status" value="1"/>
</dbReference>
<evidence type="ECO:0000256" key="6">
    <source>
        <dbReference type="ARBA" id="ARBA00023170"/>
    </source>
</evidence>
<dbReference type="Proteomes" id="UP001652627">
    <property type="component" value="Chromosome 1"/>
</dbReference>
<evidence type="ECO:0000256" key="5">
    <source>
        <dbReference type="ARBA" id="ARBA00023136"/>
    </source>
</evidence>
<protein>
    <submittedName>
        <fullName evidence="12">Granulocyte-macrophage colony-stimulating factor receptor subunit alpha-like</fullName>
    </submittedName>
</protein>
<keyword evidence="7" id="KW-0325">Glycoprotein</keyword>
<dbReference type="PANTHER" id="PTHR23037">
    <property type="entry name" value="CYTOKINE RECEPTOR"/>
    <property type="match status" value="1"/>
</dbReference>
<evidence type="ECO:0000313" key="12">
    <source>
        <dbReference type="RefSeq" id="XP_067145823.1"/>
    </source>
</evidence>
<keyword evidence="2 8" id="KW-0812">Transmembrane</keyword>
<dbReference type="Pfam" id="PF18611">
    <property type="entry name" value="IL3Ra_N"/>
    <property type="match status" value="1"/>
</dbReference>
<dbReference type="InterPro" id="IPR036116">
    <property type="entry name" value="FN3_sf"/>
</dbReference>
<reference evidence="11" key="1">
    <citation type="submission" date="2025-05" db="UniProtKB">
        <authorList>
            <consortium name="RefSeq"/>
        </authorList>
    </citation>
    <scope>NUCLEOTIDE SEQUENCE [LARGE SCALE GENOMIC DNA]</scope>
</reference>
<evidence type="ECO:0000256" key="1">
    <source>
        <dbReference type="ARBA" id="ARBA00004479"/>
    </source>
</evidence>
<feature type="transmembrane region" description="Helical" evidence="8">
    <location>
        <begin position="330"/>
        <end position="351"/>
    </location>
</feature>
<feature type="chain" id="PRO_5045508503" evidence="9">
    <location>
        <begin position="24"/>
        <end position="403"/>
    </location>
</feature>
<dbReference type="PROSITE" id="PS50853">
    <property type="entry name" value="FN3"/>
    <property type="match status" value="1"/>
</dbReference>
<feature type="domain" description="Fibronectin type-III" evidence="10">
    <location>
        <begin position="222"/>
        <end position="325"/>
    </location>
</feature>
<dbReference type="InterPro" id="IPR003532">
    <property type="entry name" value="Short_hematopoietin_rcpt_2_CS"/>
</dbReference>
<reference evidence="12" key="2">
    <citation type="submission" date="2025-08" db="UniProtKB">
        <authorList>
            <consortium name="RefSeq"/>
        </authorList>
    </citation>
    <scope>IDENTIFICATION</scope>
    <source>
        <tissue evidence="12">Blood</tissue>
    </source>
</reference>
<dbReference type="GeneID" id="106490908"/>
<comment type="subcellular location">
    <subcellularLocation>
        <location evidence="1">Membrane</location>
        <topology evidence="1">Single-pass type I membrane protein</topology>
    </subcellularLocation>
</comment>
<evidence type="ECO:0000256" key="2">
    <source>
        <dbReference type="ARBA" id="ARBA00022692"/>
    </source>
</evidence>
<evidence type="ECO:0000256" key="3">
    <source>
        <dbReference type="ARBA" id="ARBA00022729"/>
    </source>
</evidence>
<keyword evidence="6" id="KW-0675">Receptor</keyword>
<name>A0ABM4DZ87_9AVES</name>
<evidence type="ECO:0000256" key="9">
    <source>
        <dbReference type="SAM" id="SignalP"/>
    </source>
</evidence>
<proteinExistence type="predicted"/>
<dbReference type="SUPFAM" id="SSF49265">
    <property type="entry name" value="Fibronectin type III"/>
    <property type="match status" value="2"/>
</dbReference>
<dbReference type="PANTHER" id="PTHR23037:SF46">
    <property type="entry name" value="INTERLEUKIN 5 RECEPTOR SUBUNIT ALPHA"/>
    <property type="match status" value="1"/>
</dbReference>
<keyword evidence="11" id="KW-1185">Reference proteome</keyword>
<keyword evidence="3 9" id="KW-0732">Signal</keyword>
<evidence type="ECO:0000256" key="7">
    <source>
        <dbReference type="ARBA" id="ARBA00023180"/>
    </source>
</evidence>
<feature type="signal peptide" evidence="9">
    <location>
        <begin position="1"/>
        <end position="23"/>
    </location>
</feature>
<keyword evidence="5 8" id="KW-0472">Membrane</keyword>
<dbReference type="InterPro" id="IPR013783">
    <property type="entry name" value="Ig-like_fold"/>
</dbReference>
<gene>
    <name evidence="12" type="primary">LOC106490908</name>
</gene>
<organism evidence="11 12">
    <name type="scientific">Apteryx mantelli</name>
    <name type="common">North Island brown kiwi</name>
    <dbReference type="NCBI Taxonomy" id="2696672"/>
    <lineage>
        <taxon>Eukaryota</taxon>
        <taxon>Metazoa</taxon>
        <taxon>Chordata</taxon>
        <taxon>Craniata</taxon>
        <taxon>Vertebrata</taxon>
        <taxon>Euteleostomi</taxon>
        <taxon>Archelosauria</taxon>
        <taxon>Archosauria</taxon>
        <taxon>Dinosauria</taxon>
        <taxon>Saurischia</taxon>
        <taxon>Theropoda</taxon>
        <taxon>Coelurosauria</taxon>
        <taxon>Aves</taxon>
        <taxon>Palaeognathae</taxon>
        <taxon>Apterygiformes</taxon>
        <taxon>Apterygidae</taxon>
        <taxon>Apteryx</taxon>
    </lineage>
</organism>
<dbReference type="PROSITE" id="PS01356">
    <property type="entry name" value="HEMATOPO_REC_S_F2"/>
    <property type="match status" value="1"/>
</dbReference>
<dbReference type="InterPro" id="IPR015321">
    <property type="entry name" value="TypeI_recpt_CBD"/>
</dbReference>
<dbReference type="RefSeq" id="XP_067145823.1">
    <property type="nucleotide sequence ID" value="XM_067289722.1"/>
</dbReference>
<sequence length="403" mass="45871">MVAPLGLIFMIQWMLLFAPVCGGWRCTDLEMPDSPIRNLTLNRRKMEMSWVSSMNFTEYSCSVNAGDGEIKIKVKDTTCMFERNMAPPLHNGANFSVTAVNINTTYSSICTFIPQGLPGTAITNFSCVIYNVSLMNCTWHAGRDAPGDTQYFLYWQNSGEEEERECELYVKDENGRHTGCQFQNVMIKDTTTYFMVNGSSKDSLIRFHDEYIKLYTIEKLMPPLNVTINCDGIQKGCIIQWQRPQISHSSKDECFKYEVDIKHKANPEEKTKDTYITERKNNYSFQNFNTKKRYLVKIRAAGSACLVNTAWGEWSAPLEFGNEEVISPSMLILLLTVVATLLVAVLTVLFCKRTGYWKAAFPQIPEPKNAFHVLPDTALKTECEMQSITPETEEIIVLAEVMK</sequence>
<accession>A0ABM4DZ87</accession>
<evidence type="ECO:0000256" key="4">
    <source>
        <dbReference type="ARBA" id="ARBA00022989"/>
    </source>
</evidence>
<evidence type="ECO:0000256" key="8">
    <source>
        <dbReference type="SAM" id="Phobius"/>
    </source>
</evidence>
<dbReference type="InterPro" id="IPR003961">
    <property type="entry name" value="FN3_dom"/>
</dbReference>
<evidence type="ECO:0000313" key="11">
    <source>
        <dbReference type="Proteomes" id="UP001652627"/>
    </source>
</evidence>
<keyword evidence="4 8" id="KW-1133">Transmembrane helix</keyword>